<evidence type="ECO:0000259" key="5">
    <source>
        <dbReference type="PROSITE" id="PS50112"/>
    </source>
</evidence>
<dbReference type="InterPro" id="IPR036097">
    <property type="entry name" value="HisK_dim/P_sf"/>
</dbReference>
<evidence type="ECO:0000256" key="2">
    <source>
        <dbReference type="ARBA" id="ARBA00012438"/>
    </source>
</evidence>
<dbReference type="SMART" id="SM00091">
    <property type="entry name" value="PAS"/>
    <property type="match status" value="1"/>
</dbReference>
<dbReference type="CDD" id="cd00130">
    <property type="entry name" value="PAS"/>
    <property type="match status" value="1"/>
</dbReference>
<dbReference type="EMBL" id="CP113162">
    <property type="protein sequence ID" value="WEF51082.1"/>
    <property type="molecule type" value="Genomic_DNA"/>
</dbReference>
<proteinExistence type="predicted"/>
<dbReference type="SUPFAM" id="SSF55874">
    <property type="entry name" value="ATPase domain of HSP90 chaperone/DNA topoisomerase II/histidine kinase"/>
    <property type="match status" value="1"/>
</dbReference>
<dbReference type="SMART" id="SM00388">
    <property type="entry name" value="HisKA"/>
    <property type="match status" value="1"/>
</dbReference>
<name>A0ABY8BM74_AFICR</name>
<keyword evidence="7" id="KW-1185">Reference proteome</keyword>
<protein>
    <recommendedName>
        <fullName evidence="2">histidine kinase</fullName>
        <ecNumber evidence="2">2.7.13.3</ecNumber>
    </recommendedName>
</protein>
<dbReference type="SMART" id="SM00387">
    <property type="entry name" value="HATPase_c"/>
    <property type="match status" value="1"/>
</dbReference>
<dbReference type="SUPFAM" id="SSF55785">
    <property type="entry name" value="PYP-like sensor domain (PAS domain)"/>
    <property type="match status" value="1"/>
</dbReference>
<dbReference type="EC" id="2.7.13.3" evidence="2"/>
<evidence type="ECO:0000259" key="4">
    <source>
        <dbReference type="PROSITE" id="PS50109"/>
    </source>
</evidence>
<evidence type="ECO:0000313" key="7">
    <source>
        <dbReference type="Proteomes" id="UP001213907"/>
    </source>
</evidence>
<dbReference type="InterPro" id="IPR003594">
    <property type="entry name" value="HATPase_dom"/>
</dbReference>
<dbReference type="CDD" id="cd00082">
    <property type="entry name" value="HisKA"/>
    <property type="match status" value="1"/>
</dbReference>
<dbReference type="NCBIfam" id="TIGR00229">
    <property type="entry name" value="sensory_box"/>
    <property type="match status" value="1"/>
</dbReference>
<evidence type="ECO:0000256" key="3">
    <source>
        <dbReference type="ARBA" id="ARBA00022553"/>
    </source>
</evidence>
<dbReference type="RefSeq" id="WP_275246694.1">
    <property type="nucleotide sequence ID" value="NZ_BAABDX010000001.1"/>
</dbReference>
<dbReference type="SUPFAM" id="SSF47384">
    <property type="entry name" value="Homodimeric domain of signal transducing histidine kinase"/>
    <property type="match status" value="1"/>
</dbReference>
<dbReference type="InterPro" id="IPR000014">
    <property type="entry name" value="PAS"/>
</dbReference>
<dbReference type="PROSITE" id="PS50109">
    <property type="entry name" value="HIS_KIN"/>
    <property type="match status" value="1"/>
</dbReference>
<dbReference type="InterPro" id="IPR036890">
    <property type="entry name" value="HATPase_C_sf"/>
</dbReference>
<accession>A0ABY8BM74</accession>
<comment type="catalytic activity">
    <reaction evidence="1">
        <text>ATP + protein L-histidine = ADP + protein N-phospho-L-histidine.</text>
        <dbReference type="EC" id="2.7.13.3"/>
    </reaction>
</comment>
<keyword evidence="3" id="KW-0597">Phosphoprotein</keyword>
<evidence type="ECO:0000313" key="6">
    <source>
        <dbReference type="EMBL" id="WEF51082.1"/>
    </source>
</evidence>
<dbReference type="PANTHER" id="PTHR43065">
    <property type="entry name" value="SENSOR HISTIDINE KINASE"/>
    <property type="match status" value="1"/>
</dbReference>
<dbReference type="PROSITE" id="PS50112">
    <property type="entry name" value="PAS"/>
    <property type="match status" value="1"/>
</dbReference>
<feature type="domain" description="PAS" evidence="5">
    <location>
        <begin position="48"/>
        <end position="118"/>
    </location>
</feature>
<dbReference type="Proteomes" id="UP001213907">
    <property type="component" value="Chromosome"/>
</dbReference>
<dbReference type="PRINTS" id="PR00344">
    <property type="entry name" value="BCTRLSENSOR"/>
</dbReference>
<dbReference type="Pfam" id="PF08448">
    <property type="entry name" value="PAS_4"/>
    <property type="match status" value="1"/>
</dbReference>
<reference evidence="6 7" key="1">
    <citation type="submission" date="2022-11" db="EMBL/GenBank/DDBJ databases">
        <authorList>
            <person name="Siebert D."/>
            <person name="Busche T."/>
            <person name="Saydam E."/>
            <person name="Kalinowski J."/>
            <person name="Ruckert C."/>
            <person name="Blombach B."/>
        </authorList>
    </citation>
    <scope>NUCLEOTIDE SEQUENCE [LARGE SCALE GENOMIC DNA]</scope>
    <source>
        <strain evidence="6 7">DSM 1083</strain>
    </source>
</reference>
<dbReference type="InterPro" id="IPR013656">
    <property type="entry name" value="PAS_4"/>
</dbReference>
<evidence type="ECO:0000256" key="1">
    <source>
        <dbReference type="ARBA" id="ARBA00000085"/>
    </source>
</evidence>
<dbReference type="InterPro" id="IPR035965">
    <property type="entry name" value="PAS-like_dom_sf"/>
</dbReference>
<dbReference type="GO" id="GO:0005524">
    <property type="term" value="F:ATP binding"/>
    <property type="evidence" value="ECO:0007669"/>
    <property type="project" value="UniProtKB-KW"/>
</dbReference>
<keyword evidence="6" id="KW-0067">ATP-binding</keyword>
<keyword evidence="6" id="KW-0547">Nucleotide-binding</keyword>
<dbReference type="InterPro" id="IPR003661">
    <property type="entry name" value="HisK_dim/P_dom"/>
</dbReference>
<dbReference type="InterPro" id="IPR004358">
    <property type="entry name" value="Sig_transdc_His_kin-like_C"/>
</dbReference>
<organism evidence="6 7">
    <name type="scientific">Afipia carboxydohydrogena</name>
    <name type="common">Pseudomonas carboxydohydrogena</name>
    <dbReference type="NCBI Taxonomy" id="290"/>
    <lineage>
        <taxon>Bacteria</taxon>
        <taxon>Pseudomonadati</taxon>
        <taxon>Pseudomonadota</taxon>
        <taxon>Alphaproteobacteria</taxon>
        <taxon>Hyphomicrobiales</taxon>
        <taxon>Nitrobacteraceae</taxon>
        <taxon>Afipia</taxon>
    </lineage>
</organism>
<dbReference type="Gene3D" id="3.30.565.10">
    <property type="entry name" value="Histidine kinase-like ATPase, C-terminal domain"/>
    <property type="match status" value="1"/>
</dbReference>
<dbReference type="PANTHER" id="PTHR43065:SF42">
    <property type="entry name" value="TWO-COMPONENT SENSOR PPRA"/>
    <property type="match status" value="1"/>
</dbReference>
<feature type="domain" description="Histidine kinase" evidence="4">
    <location>
        <begin position="199"/>
        <end position="437"/>
    </location>
</feature>
<gene>
    <name evidence="6" type="ORF">AFIC_002646</name>
</gene>
<dbReference type="Gene3D" id="1.10.287.130">
    <property type="match status" value="1"/>
</dbReference>
<dbReference type="Gene3D" id="3.30.450.20">
    <property type="entry name" value="PAS domain"/>
    <property type="match status" value="1"/>
</dbReference>
<dbReference type="Pfam" id="PF02518">
    <property type="entry name" value="HATPase_c"/>
    <property type="match status" value="1"/>
</dbReference>
<dbReference type="InterPro" id="IPR005467">
    <property type="entry name" value="His_kinase_dom"/>
</dbReference>
<sequence>MGEILNTLNPTFSDAAWIDVIRKMDATYSELLKYQVELEEKNSDLEGMRAFIESVLGSMTDILIACNLQNQIVQTNAALVRSTGISAQALRGLRVTDLFAKDDHDKLVAMLSAAATKMRTQRLELTLQTQDTPEILDIHAAPRTDPRGRVVGIVLIGRPVGELRRAYVELNSAHEKLIQAQEQLVHSEKMASLGRLVSGVAHEINNPISFVYGNAHALERYVGRLETYFQQVQNGTPRTDLIQLREKLKLDKAVGNLREAIAGALEGAERVRDIVESLRRFSADGHGEAQPFDLVGITRTALAWVIKGHEPRLRAMLSTPERVIVEGRSGHIQQVLMNMIQNACDSMEGCKEGVIDIDISEDLDHAVLRIGDQGSGMTPEAMLRMFDPFFTTKPVGKGIGLGLSISYRIVQQHGGTLTPMNKPDGGAMFEMRLPLRWRGVSEAKA</sequence>